<dbReference type="Gene3D" id="4.10.60.10">
    <property type="entry name" value="Zinc finger, CCHC-type"/>
    <property type="match status" value="1"/>
</dbReference>
<evidence type="ECO:0000259" key="3">
    <source>
        <dbReference type="PROSITE" id="PS50158"/>
    </source>
</evidence>
<dbReference type="Pfam" id="PF00098">
    <property type="entry name" value="zf-CCHC"/>
    <property type="match status" value="1"/>
</dbReference>
<feature type="compositionally biased region" description="Basic and acidic residues" evidence="2">
    <location>
        <begin position="413"/>
        <end position="444"/>
    </location>
</feature>
<dbReference type="EMBL" id="BQNB010021509">
    <property type="protein sequence ID" value="GJU07139.1"/>
    <property type="molecule type" value="Genomic_DNA"/>
</dbReference>
<dbReference type="Proteomes" id="UP001151760">
    <property type="component" value="Unassembled WGS sequence"/>
</dbReference>
<dbReference type="InterPro" id="IPR036875">
    <property type="entry name" value="Znf_CCHC_sf"/>
</dbReference>
<comment type="caution">
    <text evidence="4">The sequence shown here is derived from an EMBL/GenBank/DDBJ whole genome shotgun (WGS) entry which is preliminary data.</text>
</comment>
<name>A0ABQ5J7I1_9ASTR</name>
<reference evidence="4" key="1">
    <citation type="journal article" date="2022" name="Int. J. Mol. Sci.">
        <title>Draft Genome of Tanacetum Coccineum: Genomic Comparison of Closely Related Tanacetum-Family Plants.</title>
        <authorList>
            <person name="Yamashiro T."/>
            <person name="Shiraishi A."/>
            <person name="Nakayama K."/>
            <person name="Satake H."/>
        </authorList>
    </citation>
    <scope>NUCLEOTIDE SEQUENCE</scope>
</reference>
<keyword evidence="1" id="KW-0479">Metal-binding</keyword>
<accession>A0ABQ5J7I1</accession>
<feature type="region of interest" description="Disordered" evidence="2">
    <location>
        <begin position="410"/>
        <end position="450"/>
    </location>
</feature>
<protein>
    <submittedName>
        <fullName evidence="4">Ribonuclease H-like domain-containing protein</fullName>
    </submittedName>
</protein>
<evidence type="ECO:0000256" key="1">
    <source>
        <dbReference type="PROSITE-ProRule" id="PRU00047"/>
    </source>
</evidence>
<proteinExistence type="predicted"/>
<dbReference type="SMART" id="SM00343">
    <property type="entry name" value="ZnF_C2HC"/>
    <property type="match status" value="1"/>
</dbReference>
<gene>
    <name evidence="4" type="ORF">Tco_1123569</name>
</gene>
<reference evidence="4" key="2">
    <citation type="submission" date="2022-01" db="EMBL/GenBank/DDBJ databases">
        <authorList>
            <person name="Yamashiro T."/>
            <person name="Shiraishi A."/>
            <person name="Satake H."/>
            <person name="Nakayama K."/>
        </authorList>
    </citation>
    <scope>NUCLEOTIDE SEQUENCE</scope>
</reference>
<sequence length="587" mass="65404">MRNKSDLDTLSMDELYNNLKVYEAEIKTQSLSSSNPHNVAFMSSDNSSSINETVNTAHSVSAASSKDQATIASCADDVIFSFFSNQFNSPQLDNEDLEQIDTNDLEEMDLKWQLAILTMRVKRFINKTRRNLNFNGKETVGFDKTKVECYNCHRKGHFARECRVPRNQGNRNRDSVRRVVPVETSTNALVVQDEIALQKQYDQQREALNKSNLEIIGYQMGLESLEARIVVHEKNEGVYEESIVFLEYDVQFPLLLQGTSCPQNLTYVGIDETTFMSVVRKTTTSVSETEASTSKTSNDIAEKPNTVRFNNVTTTGPKTVVNAAKGKKGNAVKFSACWIWRPKGNGHPLYALQDQGIFDSGCSRHMTGNKLYLSDYQDIDGVFVAFGESAKGVPGPQYVLLPFLTSDSQCPKNSEDKVADDAGKKNEVEDPAKEDDINGPREATDTNSTNRLNTVSSLVNTRSSSFTTVDPGRARDQRNKFESMFGQDKDANSNYRIFNPVSAVESSYENVSGSTPVNTATPSNDDYPIDPLMLDLEDTIDLQDTGIFGNAYNDENVGAEDDLNNLETNISDSPILTTRIHKDHPKE</sequence>
<keyword evidence="1" id="KW-0862">Zinc</keyword>
<evidence type="ECO:0000256" key="2">
    <source>
        <dbReference type="SAM" id="MobiDB-lite"/>
    </source>
</evidence>
<evidence type="ECO:0000313" key="4">
    <source>
        <dbReference type="EMBL" id="GJU07139.1"/>
    </source>
</evidence>
<keyword evidence="5" id="KW-1185">Reference proteome</keyword>
<dbReference type="PROSITE" id="PS50158">
    <property type="entry name" value="ZF_CCHC"/>
    <property type="match status" value="1"/>
</dbReference>
<dbReference type="SUPFAM" id="SSF57756">
    <property type="entry name" value="Retrovirus zinc finger-like domains"/>
    <property type="match status" value="1"/>
</dbReference>
<keyword evidence="1" id="KW-0863">Zinc-finger</keyword>
<dbReference type="InterPro" id="IPR001878">
    <property type="entry name" value="Znf_CCHC"/>
</dbReference>
<feature type="domain" description="CCHC-type" evidence="3">
    <location>
        <begin position="149"/>
        <end position="163"/>
    </location>
</feature>
<organism evidence="4 5">
    <name type="scientific">Tanacetum coccineum</name>
    <dbReference type="NCBI Taxonomy" id="301880"/>
    <lineage>
        <taxon>Eukaryota</taxon>
        <taxon>Viridiplantae</taxon>
        <taxon>Streptophyta</taxon>
        <taxon>Embryophyta</taxon>
        <taxon>Tracheophyta</taxon>
        <taxon>Spermatophyta</taxon>
        <taxon>Magnoliopsida</taxon>
        <taxon>eudicotyledons</taxon>
        <taxon>Gunneridae</taxon>
        <taxon>Pentapetalae</taxon>
        <taxon>asterids</taxon>
        <taxon>campanulids</taxon>
        <taxon>Asterales</taxon>
        <taxon>Asteraceae</taxon>
        <taxon>Asteroideae</taxon>
        <taxon>Anthemideae</taxon>
        <taxon>Anthemidinae</taxon>
        <taxon>Tanacetum</taxon>
    </lineage>
</organism>
<evidence type="ECO:0000313" key="5">
    <source>
        <dbReference type="Proteomes" id="UP001151760"/>
    </source>
</evidence>